<dbReference type="Proteomes" id="UP000324222">
    <property type="component" value="Unassembled WGS sequence"/>
</dbReference>
<reference evidence="1 2" key="1">
    <citation type="submission" date="2019-05" db="EMBL/GenBank/DDBJ databases">
        <title>Another draft genome of Portunus trituberculatus and its Hox gene families provides insights of decapod evolution.</title>
        <authorList>
            <person name="Jeong J.-H."/>
            <person name="Song I."/>
            <person name="Kim S."/>
            <person name="Choi T."/>
            <person name="Kim D."/>
            <person name="Ryu S."/>
            <person name="Kim W."/>
        </authorList>
    </citation>
    <scope>NUCLEOTIDE SEQUENCE [LARGE SCALE GENOMIC DNA]</scope>
    <source>
        <tissue evidence="1">Muscle</tissue>
    </source>
</reference>
<dbReference type="EMBL" id="VSRR010091280">
    <property type="protein sequence ID" value="MPC92433.1"/>
    <property type="molecule type" value="Genomic_DNA"/>
</dbReference>
<gene>
    <name evidence="1" type="ORF">E2C01_087522</name>
</gene>
<protein>
    <submittedName>
        <fullName evidence="1">Uncharacterized protein</fullName>
    </submittedName>
</protein>
<sequence>MLTAFVSPTPFCLQHTSSHHTTTSPPTLNSLHRVIPHSVKVSFRSLPYPALDYSICHLLGARNPFIRESRDGGPKATAASRHALLLPV</sequence>
<keyword evidence="2" id="KW-1185">Reference proteome</keyword>
<proteinExistence type="predicted"/>
<comment type="caution">
    <text evidence="1">The sequence shown here is derived from an EMBL/GenBank/DDBJ whole genome shotgun (WGS) entry which is preliminary data.</text>
</comment>
<name>A0A5B7JDK7_PORTR</name>
<evidence type="ECO:0000313" key="2">
    <source>
        <dbReference type="Proteomes" id="UP000324222"/>
    </source>
</evidence>
<accession>A0A5B7JDK7</accession>
<organism evidence="1 2">
    <name type="scientific">Portunus trituberculatus</name>
    <name type="common">Swimming crab</name>
    <name type="synonym">Neptunus trituberculatus</name>
    <dbReference type="NCBI Taxonomy" id="210409"/>
    <lineage>
        <taxon>Eukaryota</taxon>
        <taxon>Metazoa</taxon>
        <taxon>Ecdysozoa</taxon>
        <taxon>Arthropoda</taxon>
        <taxon>Crustacea</taxon>
        <taxon>Multicrustacea</taxon>
        <taxon>Malacostraca</taxon>
        <taxon>Eumalacostraca</taxon>
        <taxon>Eucarida</taxon>
        <taxon>Decapoda</taxon>
        <taxon>Pleocyemata</taxon>
        <taxon>Brachyura</taxon>
        <taxon>Eubrachyura</taxon>
        <taxon>Portunoidea</taxon>
        <taxon>Portunidae</taxon>
        <taxon>Portuninae</taxon>
        <taxon>Portunus</taxon>
    </lineage>
</organism>
<dbReference type="AlphaFoldDB" id="A0A5B7JDK7"/>
<evidence type="ECO:0000313" key="1">
    <source>
        <dbReference type="EMBL" id="MPC92433.1"/>
    </source>
</evidence>